<evidence type="ECO:0000256" key="4">
    <source>
        <dbReference type="ARBA" id="ARBA00022801"/>
    </source>
</evidence>
<organism evidence="7 8">
    <name type="scientific">Streptomyces sviceus (strain ATCC 29083 / DSM 924 / JCM 4929 / NBRC 13980 / NCIMB 11184 / NRRL 5439 / UC 5370)</name>
    <dbReference type="NCBI Taxonomy" id="463191"/>
    <lineage>
        <taxon>Bacteria</taxon>
        <taxon>Bacillati</taxon>
        <taxon>Actinomycetota</taxon>
        <taxon>Actinomycetes</taxon>
        <taxon>Kitasatosporales</taxon>
        <taxon>Streptomycetaceae</taxon>
        <taxon>Streptomyces</taxon>
    </lineage>
</organism>
<name>B5HQA8_STRX2</name>
<dbReference type="GO" id="GO:0031218">
    <property type="term" value="F:arabinogalactan endo-1,4-beta-galactosidase activity"/>
    <property type="evidence" value="ECO:0007669"/>
    <property type="project" value="UniProtKB-EC"/>
</dbReference>
<evidence type="ECO:0000313" key="8">
    <source>
        <dbReference type="Proteomes" id="UP000002785"/>
    </source>
</evidence>
<reference evidence="7" key="1">
    <citation type="submission" date="2009-10" db="EMBL/GenBank/DDBJ databases">
        <title>The genome sequence of Streptomyces sviceus strain ATCC 29083.</title>
        <authorList>
            <consortium name="The Broad Institute Genome Sequencing Platform"/>
            <consortium name="Broad Institute Microbial Sequencing Center"/>
            <person name="Fischbach M."/>
            <person name="Godfrey P."/>
            <person name="Ward D."/>
            <person name="Young S."/>
            <person name="Zeng Q."/>
            <person name="Koehrsen M."/>
            <person name="Alvarado L."/>
            <person name="Berlin A.M."/>
            <person name="Bochicchio J."/>
            <person name="Borenstein D."/>
            <person name="Chapman S.B."/>
            <person name="Chen Z."/>
            <person name="Engels R."/>
            <person name="Freedman E."/>
            <person name="Gellesch M."/>
            <person name="Goldberg J."/>
            <person name="Griggs A."/>
            <person name="Gujja S."/>
            <person name="Heilman E.R."/>
            <person name="Heiman D.I."/>
            <person name="Hepburn T.A."/>
            <person name="Howarth C."/>
            <person name="Jen D."/>
            <person name="Larson L."/>
            <person name="Lewis B."/>
            <person name="Mehta T."/>
            <person name="Park D."/>
            <person name="Pearson M."/>
            <person name="Richards J."/>
            <person name="Roberts A."/>
            <person name="Saif S."/>
            <person name="Shea T.D."/>
            <person name="Shenoy N."/>
            <person name="Sisk P."/>
            <person name="Stolte C."/>
            <person name="Sykes S.N."/>
            <person name="Thomson T."/>
            <person name="Walk T."/>
            <person name="White J."/>
            <person name="Yandava C."/>
            <person name="Straight P."/>
            <person name="Clardy J."/>
            <person name="Hung D."/>
            <person name="Kolter R."/>
            <person name="Mekalanos J."/>
            <person name="Walker S."/>
            <person name="Walsh C.T."/>
            <person name="Wieland-Brown L.C."/>
            <person name="Haas B."/>
            <person name="Nusbaum C."/>
            <person name="Birren B."/>
        </authorList>
    </citation>
    <scope>NUCLEOTIDE SEQUENCE [LARGE SCALE GENOMIC DNA]</scope>
    <source>
        <strain evidence="7">ATCC 29083</strain>
    </source>
</reference>
<evidence type="ECO:0000256" key="6">
    <source>
        <dbReference type="RuleBase" id="RU361192"/>
    </source>
</evidence>
<protein>
    <recommendedName>
        <fullName evidence="3 6">Arabinogalactan endo-beta-1,4-galactanase</fullName>
        <ecNumber evidence="3 6">3.2.1.89</ecNumber>
    </recommendedName>
</protein>
<dbReference type="GO" id="GO:0015926">
    <property type="term" value="F:glucosidase activity"/>
    <property type="evidence" value="ECO:0007669"/>
    <property type="project" value="InterPro"/>
</dbReference>
<evidence type="ECO:0000256" key="2">
    <source>
        <dbReference type="ARBA" id="ARBA00010687"/>
    </source>
</evidence>
<dbReference type="EC" id="3.2.1.89" evidence="3 6"/>
<keyword evidence="5 6" id="KW-0326">Glycosidase</keyword>
<evidence type="ECO:0000256" key="3">
    <source>
        <dbReference type="ARBA" id="ARBA00012556"/>
    </source>
</evidence>
<dbReference type="PANTHER" id="PTHR34983:SF1">
    <property type="entry name" value="ARABINOGALACTAN ENDO-BETA-1,4-GALACTANASE A"/>
    <property type="match status" value="1"/>
</dbReference>
<comment type="similarity">
    <text evidence="2 6">Belongs to the glycosyl hydrolase 53 family.</text>
</comment>
<keyword evidence="4 6" id="KW-0378">Hydrolase</keyword>
<dbReference type="InterPro" id="IPR017853">
    <property type="entry name" value="GH"/>
</dbReference>
<dbReference type="AlphaFoldDB" id="B5HQA8"/>
<proteinExistence type="inferred from homology"/>
<accession>B5HQA8</accession>
<evidence type="ECO:0000256" key="1">
    <source>
        <dbReference type="ARBA" id="ARBA00001695"/>
    </source>
</evidence>
<dbReference type="EMBL" id="CM000951">
    <property type="protein sequence ID" value="EDY55013.1"/>
    <property type="molecule type" value="Genomic_DNA"/>
</dbReference>
<evidence type="ECO:0000256" key="5">
    <source>
        <dbReference type="ARBA" id="ARBA00023295"/>
    </source>
</evidence>
<dbReference type="eggNOG" id="COG3867">
    <property type="taxonomic scope" value="Bacteria"/>
</dbReference>
<evidence type="ECO:0000313" key="7">
    <source>
        <dbReference type="EMBL" id="EDY55013.1"/>
    </source>
</evidence>
<dbReference type="GO" id="GO:0045490">
    <property type="term" value="P:pectin catabolic process"/>
    <property type="evidence" value="ECO:0007669"/>
    <property type="project" value="TreeGrafter"/>
</dbReference>
<dbReference type="PROSITE" id="PS51318">
    <property type="entry name" value="TAT"/>
    <property type="match status" value="1"/>
</dbReference>
<dbReference type="Pfam" id="PF07745">
    <property type="entry name" value="Glyco_hydro_53"/>
    <property type="match status" value="1"/>
</dbReference>
<dbReference type="Gene3D" id="3.20.20.80">
    <property type="entry name" value="Glycosidases"/>
    <property type="match status" value="1"/>
</dbReference>
<dbReference type="SUPFAM" id="SSF51445">
    <property type="entry name" value="(Trans)glycosidases"/>
    <property type="match status" value="1"/>
</dbReference>
<dbReference type="HOGENOM" id="CLU_011259_2_1_11"/>
<dbReference type="Proteomes" id="UP000002785">
    <property type="component" value="Chromosome"/>
</dbReference>
<comment type="catalytic activity">
    <reaction evidence="1 6">
        <text>The enzyme specifically hydrolyzes (1-&gt;4)-beta-D-galactosidic linkages in type I arabinogalactans.</text>
        <dbReference type="EC" id="3.2.1.89"/>
    </reaction>
</comment>
<sequence length="407" mass="43409">MATAEPVSPWPSAKGPFDMRRRSVLTAAGAAALAVPVLGGAPAAAAPATAAPATGAPAAGRRGCLDIRGADISSLPKNEDHGAVYRTADGHRADPIRLIAQAGVTHARLKVWVNPADGYNTKAHILPLARRLKRAGVGVWIDFHYSDSWADPAHQTKPAAWAGLDVAGLARAVYDHTADVLGALKRQGTPAQLVQIGNELNGGLIWPEGNWEHFDNMTAFLKAGLSAARDTTPRVRTILHLANGGDNGLYRWWFDNVVSYGVDFDIIGLSYYPFWHGPIADAAANMADITARYGKPCVIAETAYPFTLESEDGVNDIMNSPSQLTDGFPATPEGQAAWLRTVADLAAGVPDGQGLGYCYWEGLWTYRAGSGWDPTDPSAGNAWENLALFDFGDRALPGLRTLGRYRS</sequence>
<keyword evidence="8" id="KW-1185">Reference proteome</keyword>
<dbReference type="InterPro" id="IPR006311">
    <property type="entry name" value="TAT_signal"/>
</dbReference>
<dbReference type="PANTHER" id="PTHR34983">
    <property type="entry name" value="ARABINOGALACTAN ENDO-BETA-1,4-GALACTANASE A"/>
    <property type="match status" value="1"/>
</dbReference>
<gene>
    <name evidence="7" type="ORF">SSEG_01593</name>
</gene>
<dbReference type="InterPro" id="IPR011683">
    <property type="entry name" value="Glyco_hydro_53"/>
</dbReference>